<accession>A0A9J6BDG3</accession>
<evidence type="ECO:0000256" key="1">
    <source>
        <dbReference type="PROSITE-ProRule" id="PRU00497"/>
    </source>
</evidence>
<evidence type="ECO:0000313" key="2">
    <source>
        <dbReference type="EMBL" id="KAG5667746.1"/>
    </source>
</evidence>
<dbReference type="EMBL" id="JADBJN010000004">
    <property type="protein sequence ID" value="KAG5667746.1"/>
    <property type="molecule type" value="Genomic_DNA"/>
</dbReference>
<dbReference type="InterPro" id="IPR000618">
    <property type="entry name" value="Insect_cuticle"/>
</dbReference>
<gene>
    <name evidence="2" type="ORF">PVAND_015716</name>
</gene>
<dbReference type="AlphaFoldDB" id="A0A9J6BDG3"/>
<dbReference type="Pfam" id="PF00379">
    <property type="entry name" value="Chitin_bind_4"/>
    <property type="match status" value="1"/>
</dbReference>
<evidence type="ECO:0000313" key="3">
    <source>
        <dbReference type="Proteomes" id="UP001107558"/>
    </source>
</evidence>
<organism evidence="2 3">
    <name type="scientific">Polypedilum vanderplanki</name>
    <name type="common">Sleeping chironomid midge</name>
    <dbReference type="NCBI Taxonomy" id="319348"/>
    <lineage>
        <taxon>Eukaryota</taxon>
        <taxon>Metazoa</taxon>
        <taxon>Ecdysozoa</taxon>
        <taxon>Arthropoda</taxon>
        <taxon>Hexapoda</taxon>
        <taxon>Insecta</taxon>
        <taxon>Pterygota</taxon>
        <taxon>Neoptera</taxon>
        <taxon>Endopterygota</taxon>
        <taxon>Diptera</taxon>
        <taxon>Nematocera</taxon>
        <taxon>Chironomoidea</taxon>
        <taxon>Chironomidae</taxon>
        <taxon>Chironominae</taxon>
        <taxon>Polypedilum</taxon>
        <taxon>Polypedilum</taxon>
    </lineage>
</organism>
<comment type="caution">
    <text evidence="2">The sequence shown here is derived from an EMBL/GenBank/DDBJ whole genome shotgun (WGS) entry which is preliminary data.</text>
</comment>
<keyword evidence="3" id="KW-1185">Reference proteome</keyword>
<keyword evidence="1" id="KW-0193">Cuticle</keyword>
<reference evidence="2" key="1">
    <citation type="submission" date="2021-03" db="EMBL/GenBank/DDBJ databases">
        <title>Chromosome level genome of the anhydrobiotic midge Polypedilum vanderplanki.</title>
        <authorList>
            <person name="Yoshida Y."/>
            <person name="Kikawada T."/>
            <person name="Gusev O."/>
        </authorList>
    </citation>
    <scope>NUCLEOTIDE SEQUENCE</scope>
    <source>
        <strain evidence="2">NIAS01</strain>
        <tissue evidence="2">Whole body or cell culture</tissue>
    </source>
</reference>
<protein>
    <recommendedName>
        <fullName evidence="4">Cuticle protein</fullName>
    </recommendedName>
</protein>
<name>A0A9J6BDG3_POLVA</name>
<dbReference type="Proteomes" id="UP001107558">
    <property type="component" value="Chromosome 4"/>
</dbReference>
<evidence type="ECO:0008006" key="4">
    <source>
        <dbReference type="Google" id="ProtNLM"/>
    </source>
</evidence>
<dbReference type="OrthoDB" id="8195082at2759"/>
<dbReference type="GO" id="GO:0042302">
    <property type="term" value="F:structural constituent of cuticle"/>
    <property type="evidence" value="ECO:0007669"/>
    <property type="project" value="UniProtKB-UniRule"/>
</dbReference>
<dbReference type="PROSITE" id="PS51155">
    <property type="entry name" value="CHIT_BIND_RR_2"/>
    <property type="match status" value="1"/>
</dbReference>
<proteinExistence type="predicted"/>
<sequence length="230" mass="25852">MLHQPKSIRNGALYNHEIYYGGPNQQVPIGVIQHAQNVHHLQTIFAKQITTTKATTPKPIATTTTIEDEFEDTINVLNKVATPAPLTETDVYDFAQKISTTEKPKTTTEALTSEELEEQAKSAYYNFGTSVHDTINDHEHTRKEVREGLVLKGMYSYSDGFFKRTVHYEADQDGYRVVKESVEPVGSEGPKFNPKGQAEVKSTLSGDYSITVDDFRLNKQQEKILQDGNL</sequence>